<dbReference type="EMBL" id="PDKJ01000001">
    <property type="protein sequence ID" value="RXJ70052.1"/>
    <property type="molecule type" value="Genomic_DNA"/>
</dbReference>
<dbReference type="Gene3D" id="1.10.10.10">
    <property type="entry name" value="Winged helix-like DNA-binding domain superfamily/Winged helix DNA-binding domain"/>
    <property type="match status" value="1"/>
</dbReference>
<dbReference type="InterPro" id="IPR036388">
    <property type="entry name" value="WH-like_DNA-bd_sf"/>
</dbReference>
<protein>
    <recommendedName>
        <fullName evidence="3">OmpR/PhoB-type domain-containing protein</fullName>
    </recommendedName>
</protein>
<name>A0A4Q0YHF2_9BACT</name>
<dbReference type="GO" id="GO:0006355">
    <property type="term" value="P:regulation of DNA-templated transcription"/>
    <property type="evidence" value="ECO:0007669"/>
    <property type="project" value="InterPro"/>
</dbReference>
<dbReference type="InterPro" id="IPR016032">
    <property type="entry name" value="Sig_transdc_resp-reg_C-effctor"/>
</dbReference>
<accession>A0A4Q0YHF2</accession>
<reference evidence="1 2" key="1">
    <citation type="submission" date="2017-10" db="EMBL/GenBank/DDBJ databases">
        <title>Genomics of the genus Arcobacter.</title>
        <authorList>
            <person name="Perez-Cataluna A."/>
            <person name="Figueras M.J."/>
        </authorList>
    </citation>
    <scope>NUCLEOTIDE SEQUENCE [LARGE SCALE GENOMIC DNA]</scope>
    <source>
        <strain evidence="1 2">CECT 8993</strain>
    </source>
</reference>
<dbReference type="RefSeq" id="WP_128977911.1">
    <property type="nucleotide sequence ID" value="NZ_PDKJ01000001.1"/>
</dbReference>
<dbReference type="SUPFAM" id="SSF46894">
    <property type="entry name" value="C-terminal effector domain of the bipartite response regulators"/>
    <property type="match status" value="1"/>
</dbReference>
<dbReference type="GO" id="GO:0003677">
    <property type="term" value="F:DNA binding"/>
    <property type="evidence" value="ECO:0007669"/>
    <property type="project" value="InterPro"/>
</dbReference>
<organism evidence="1 2">
    <name type="scientific">Halarcobacter ebronensis</name>
    <dbReference type="NCBI Taxonomy" id="1462615"/>
    <lineage>
        <taxon>Bacteria</taxon>
        <taxon>Pseudomonadati</taxon>
        <taxon>Campylobacterota</taxon>
        <taxon>Epsilonproteobacteria</taxon>
        <taxon>Campylobacterales</taxon>
        <taxon>Arcobacteraceae</taxon>
        <taxon>Halarcobacter</taxon>
    </lineage>
</organism>
<dbReference type="AlphaFoldDB" id="A0A4Q0YHF2"/>
<evidence type="ECO:0000313" key="1">
    <source>
        <dbReference type="EMBL" id="RXJ70052.1"/>
    </source>
</evidence>
<dbReference type="Proteomes" id="UP000290172">
    <property type="component" value="Unassembled WGS sequence"/>
</dbReference>
<evidence type="ECO:0000313" key="2">
    <source>
        <dbReference type="Proteomes" id="UP000290172"/>
    </source>
</evidence>
<comment type="caution">
    <text evidence="1">The sequence shown here is derived from an EMBL/GenBank/DDBJ whole genome shotgun (WGS) entry which is preliminary data.</text>
</comment>
<evidence type="ECO:0008006" key="3">
    <source>
        <dbReference type="Google" id="ProtNLM"/>
    </source>
</evidence>
<sequence>MSSNILTIDLTKDMERFLKSKSKEFNLSVEDTLKEILNQQIDSRIDLGKGFYYDKVLKKVYDRKNQDVGLTKTQMSIFNTILKSKGTIVDVDTIKKNAWKDKSTSIFTLRNMIKQIRDKTYYGLIKSHSSRGYSAGF</sequence>
<gene>
    <name evidence="1" type="ORF">CRV08_00370</name>
</gene>
<proteinExistence type="predicted"/>